<evidence type="ECO:0000313" key="2">
    <source>
        <dbReference type="Proteomes" id="UP000499080"/>
    </source>
</evidence>
<proteinExistence type="predicted"/>
<dbReference type="Proteomes" id="UP000499080">
    <property type="component" value="Unassembled WGS sequence"/>
</dbReference>
<gene>
    <name evidence="1" type="ORF">AVEN_242093_1</name>
</gene>
<comment type="caution">
    <text evidence="1">The sequence shown here is derived from an EMBL/GenBank/DDBJ whole genome shotgun (WGS) entry which is preliminary data.</text>
</comment>
<accession>A0A4Y2WYB0</accession>
<protein>
    <submittedName>
        <fullName evidence="1">Uncharacterized protein</fullName>
    </submittedName>
</protein>
<sequence length="146" mass="16320">MLKADSLSKNTCSPTYLSVISPLPDKSESASIYKMQSIKGLVESSSEIDAVHQCHEQIPNASGISDPFPLELPVDYEEKISPAISGVIVLQNKILFRSWAPFAGQMGLKSFGIEIVYWTMVRKFLRCSHQSLDKFTILPRIRFKLG</sequence>
<organism evidence="1 2">
    <name type="scientific">Araneus ventricosus</name>
    <name type="common">Orbweaver spider</name>
    <name type="synonym">Epeira ventricosa</name>
    <dbReference type="NCBI Taxonomy" id="182803"/>
    <lineage>
        <taxon>Eukaryota</taxon>
        <taxon>Metazoa</taxon>
        <taxon>Ecdysozoa</taxon>
        <taxon>Arthropoda</taxon>
        <taxon>Chelicerata</taxon>
        <taxon>Arachnida</taxon>
        <taxon>Araneae</taxon>
        <taxon>Araneomorphae</taxon>
        <taxon>Entelegynae</taxon>
        <taxon>Araneoidea</taxon>
        <taxon>Araneidae</taxon>
        <taxon>Araneus</taxon>
    </lineage>
</organism>
<keyword evidence="2" id="KW-1185">Reference proteome</keyword>
<evidence type="ECO:0000313" key="1">
    <source>
        <dbReference type="EMBL" id="GBO40862.1"/>
    </source>
</evidence>
<dbReference type="EMBL" id="BGPR01066260">
    <property type="protein sequence ID" value="GBO40862.1"/>
    <property type="molecule type" value="Genomic_DNA"/>
</dbReference>
<reference evidence="1 2" key="1">
    <citation type="journal article" date="2019" name="Sci. Rep.">
        <title>Orb-weaving spider Araneus ventricosus genome elucidates the spidroin gene catalogue.</title>
        <authorList>
            <person name="Kono N."/>
            <person name="Nakamura H."/>
            <person name="Ohtoshi R."/>
            <person name="Moran D.A.P."/>
            <person name="Shinohara A."/>
            <person name="Yoshida Y."/>
            <person name="Fujiwara M."/>
            <person name="Mori M."/>
            <person name="Tomita M."/>
            <person name="Arakawa K."/>
        </authorList>
    </citation>
    <scope>NUCLEOTIDE SEQUENCE [LARGE SCALE GENOMIC DNA]</scope>
</reference>
<name>A0A4Y2WYB0_ARAVE</name>
<dbReference type="AlphaFoldDB" id="A0A4Y2WYB0"/>